<feature type="domain" description="C2H2-type" evidence="12">
    <location>
        <begin position="103"/>
        <end position="130"/>
    </location>
</feature>
<keyword evidence="5 10" id="KW-0863">Zinc-finger</keyword>
<evidence type="ECO:0000256" key="6">
    <source>
        <dbReference type="ARBA" id="ARBA00022833"/>
    </source>
</evidence>
<comment type="similarity">
    <text evidence="2">Belongs to the krueppel C2H2-type zinc-finger protein family.</text>
</comment>
<evidence type="ECO:0000256" key="4">
    <source>
        <dbReference type="ARBA" id="ARBA00022737"/>
    </source>
</evidence>
<dbReference type="AlphaFoldDB" id="A0A8C0V6W3"/>
<dbReference type="Ensembl" id="ENSCCET00000026299.1">
    <property type="protein sequence ID" value="ENSCCEP00000017049.1"/>
    <property type="gene ID" value="ENSCCEG00000015836.1"/>
</dbReference>
<organism evidence="13 14">
    <name type="scientific">Cyanistes caeruleus</name>
    <name type="common">Eurasian blue tit</name>
    <name type="synonym">Parus caeruleus</name>
    <dbReference type="NCBI Taxonomy" id="156563"/>
    <lineage>
        <taxon>Eukaryota</taxon>
        <taxon>Metazoa</taxon>
        <taxon>Chordata</taxon>
        <taxon>Craniata</taxon>
        <taxon>Vertebrata</taxon>
        <taxon>Euteleostomi</taxon>
        <taxon>Archelosauria</taxon>
        <taxon>Archosauria</taxon>
        <taxon>Dinosauria</taxon>
        <taxon>Saurischia</taxon>
        <taxon>Theropoda</taxon>
        <taxon>Coelurosauria</taxon>
        <taxon>Aves</taxon>
        <taxon>Neognathae</taxon>
        <taxon>Neoaves</taxon>
        <taxon>Telluraves</taxon>
        <taxon>Australaves</taxon>
        <taxon>Passeriformes</taxon>
        <taxon>Paridae</taxon>
        <taxon>Cyanistes</taxon>
    </lineage>
</organism>
<evidence type="ECO:0000313" key="14">
    <source>
        <dbReference type="Proteomes" id="UP000694410"/>
    </source>
</evidence>
<dbReference type="InterPro" id="IPR013087">
    <property type="entry name" value="Znf_C2H2_type"/>
</dbReference>
<dbReference type="SMART" id="SM00355">
    <property type="entry name" value="ZnF_C2H2"/>
    <property type="match status" value="4"/>
</dbReference>
<keyword evidence="7" id="KW-0805">Transcription regulation</keyword>
<dbReference type="PROSITE" id="PS50157">
    <property type="entry name" value="ZINC_FINGER_C2H2_2"/>
    <property type="match status" value="4"/>
</dbReference>
<protein>
    <recommendedName>
        <fullName evidence="12">C2H2-type domain-containing protein</fullName>
    </recommendedName>
</protein>
<dbReference type="FunFam" id="3.30.160.60:FF:000352">
    <property type="entry name" value="zinc finger protein 3 homolog"/>
    <property type="match status" value="1"/>
</dbReference>
<dbReference type="Gene3D" id="3.30.160.60">
    <property type="entry name" value="Classic Zinc Finger"/>
    <property type="match status" value="5"/>
</dbReference>
<feature type="domain" description="C2H2-type" evidence="12">
    <location>
        <begin position="159"/>
        <end position="186"/>
    </location>
</feature>
<keyword evidence="14" id="KW-1185">Reference proteome</keyword>
<keyword evidence="3" id="KW-0479">Metal-binding</keyword>
<evidence type="ECO:0000256" key="8">
    <source>
        <dbReference type="ARBA" id="ARBA00023163"/>
    </source>
</evidence>
<keyword evidence="4" id="KW-0677">Repeat</keyword>
<evidence type="ECO:0000256" key="2">
    <source>
        <dbReference type="ARBA" id="ARBA00006991"/>
    </source>
</evidence>
<dbReference type="FunFam" id="3.30.160.60:FF:002343">
    <property type="entry name" value="Zinc finger protein 33A"/>
    <property type="match status" value="1"/>
</dbReference>
<evidence type="ECO:0000256" key="7">
    <source>
        <dbReference type="ARBA" id="ARBA00023015"/>
    </source>
</evidence>
<name>A0A8C0V6W3_CYACU</name>
<keyword evidence="8" id="KW-0804">Transcription</keyword>
<evidence type="ECO:0000256" key="5">
    <source>
        <dbReference type="ARBA" id="ARBA00022771"/>
    </source>
</evidence>
<dbReference type="Pfam" id="PF00096">
    <property type="entry name" value="zf-C2H2"/>
    <property type="match status" value="4"/>
</dbReference>
<dbReference type="PROSITE" id="PS00028">
    <property type="entry name" value="ZINC_FINGER_C2H2_1"/>
    <property type="match status" value="4"/>
</dbReference>
<accession>A0A8C0V6W3</accession>
<evidence type="ECO:0000256" key="1">
    <source>
        <dbReference type="ARBA" id="ARBA00004123"/>
    </source>
</evidence>
<dbReference type="SUPFAM" id="SSF57667">
    <property type="entry name" value="beta-beta-alpha zinc fingers"/>
    <property type="match status" value="3"/>
</dbReference>
<dbReference type="InterPro" id="IPR036236">
    <property type="entry name" value="Znf_C2H2_sf"/>
</dbReference>
<evidence type="ECO:0000256" key="10">
    <source>
        <dbReference type="PROSITE-ProRule" id="PRU00042"/>
    </source>
</evidence>
<feature type="region of interest" description="Disordered" evidence="11">
    <location>
        <begin position="202"/>
        <end position="241"/>
    </location>
</feature>
<dbReference type="InterPro" id="IPR050826">
    <property type="entry name" value="Krueppel_C2H2_ZnFinger"/>
</dbReference>
<reference evidence="13" key="2">
    <citation type="submission" date="2025-09" db="UniProtKB">
        <authorList>
            <consortium name="Ensembl"/>
        </authorList>
    </citation>
    <scope>IDENTIFICATION</scope>
</reference>
<dbReference type="FunFam" id="3.30.160.60:FF:000295">
    <property type="entry name" value="zinc finger protein 19"/>
    <property type="match status" value="1"/>
</dbReference>
<dbReference type="Proteomes" id="UP000694410">
    <property type="component" value="Unplaced"/>
</dbReference>
<dbReference type="FunFam" id="3.30.160.60:FF:000056">
    <property type="entry name" value="Zinc finger and SCAN domain-containing 20"/>
    <property type="match status" value="1"/>
</dbReference>
<comment type="subcellular location">
    <subcellularLocation>
        <location evidence="1">Nucleus</location>
    </subcellularLocation>
</comment>
<reference evidence="13" key="1">
    <citation type="submission" date="2025-08" db="UniProtKB">
        <authorList>
            <consortium name="Ensembl"/>
        </authorList>
    </citation>
    <scope>IDENTIFICATION</scope>
</reference>
<dbReference type="PANTHER" id="PTHR24377">
    <property type="entry name" value="IP01015P-RELATED"/>
    <property type="match status" value="1"/>
</dbReference>
<evidence type="ECO:0000313" key="13">
    <source>
        <dbReference type="Ensembl" id="ENSCCEP00000017049.1"/>
    </source>
</evidence>
<feature type="domain" description="C2H2-type" evidence="12">
    <location>
        <begin position="187"/>
        <end position="214"/>
    </location>
</feature>
<feature type="region of interest" description="Disordered" evidence="11">
    <location>
        <begin position="1"/>
        <end position="87"/>
    </location>
</feature>
<evidence type="ECO:0000256" key="11">
    <source>
        <dbReference type="SAM" id="MobiDB-lite"/>
    </source>
</evidence>
<sequence>GSPQPGSPASPRLDLQPPIFPVSPFPRTGFPPSPAGGSRGEPQTTQPCRGGVDGREASLSSSTVQKSNREEKLQRSRRKRGSKPIPGSFLIRHQMIHTGKWAYECGECGKGFYCNSKLIIHQRIHTGERPYECSECGKRFHSSSTLLAHQPIHTDERPFRCPDCGEGFKNNSTLVTHRRIHTGERPYECRECGKSFSQSSSLNTHKRIHTGERPYECPQCGKRPRKFKTPPAQTSKNPKIP</sequence>
<keyword evidence="9" id="KW-0539">Nucleus</keyword>
<feature type="compositionally biased region" description="Pro residues" evidence="11">
    <location>
        <begin position="18"/>
        <end position="34"/>
    </location>
</feature>
<evidence type="ECO:0000256" key="3">
    <source>
        <dbReference type="ARBA" id="ARBA00022723"/>
    </source>
</evidence>
<evidence type="ECO:0000256" key="9">
    <source>
        <dbReference type="ARBA" id="ARBA00023242"/>
    </source>
</evidence>
<feature type="compositionally biased region" description="Polar residues" evidence="11">
    <location>
        <begin position="231"/>
        <end position="241"/>
    </location>
</feature>
<feature type="domain" description="C2H2-type" evidence="12">
    <location>
        <begin position="131"/>
        <end position="158"/>
    </location>
</feature>
<dbReference type="GO" id="GO:0008270">
    <property type="term" value="F:zinc ion binding"/>
    <property type="evidence" value="ECO:0007669"/>
    <property type="project" value="UniProtKB-KW"/>
</dbReference>
<keyword evidence="6" id="KW-0862">Zinc</keyword>
<proteinExistence type="inferred from homology"/>
<evidence type="ECO:0000259" key="12">
    <source>
        <dbReference type="PROSITE" id="PS50157"/>
    </source>
</evidence>
<dbReference type="GO" id="GO:0005634">
    <property type="term" value="C:nucleus"/>
    <property type="evidence" value="ECO:0007669"/>
    <property type="project" value="UniProtKB-SubCell"/>
</dbReference>